<accession>A0A5S4UUA2</accession>
<name>A0A5S4UUA2_9MICO</name>
<dbReference type="AlphaFoldDB" id="A0A5S4UUA2"/>
<dbReference type="Proteomes" id="UP000325243">
    <property type="component" value="Unassembled WGS sequence"/>
</dbReference>
<keyword evidence="4" id="KW-1185">Reference proteome</keyword>
<gene>
    <name evidence="3" type="ORF">FYC51_15375</name>
</gene>
<dbReference type="RefSeq" id="WP_148734665.1">
    <property type="nucleotide sequence ID" value="NZ_VSSB01000002.1"/>
</dbReference>
<proteinExistence type="predicted"/>
<evidence type="ECO:0000256" key="1">
    <source>
        <dbReference type="SAM" id="MobiDB-lite"/>
    </source>
</evidence>
<evidence type="ECO:0000256" key="2">
    <source>
        <dbReference type="SAM" id="Phobius"/>
    </source>
</evidence>
<reference evidence="3 4" key="1">
    <citation type="submission" date="2019-08" db="EMBL/GenBank/DDBJ databases">
        <authorList>
            <person name="Hu J."/>
        </authorList>
    </citation>
    <scope>NUCLEOTIDE SEQUENCE [LARGE SCALE GENOMIC DNA]</scope>
    <source>
        <strain evidence="3 4">NEAU-184</strain>
    </source>
</reference>
<feature type="transmembrane region" description="Helical" evidence="2">
    <location>
        <begin position="127"/>
        <end position="145"/>
    </location>
</feature>
<comment type="caution">
    <text evidence="3">The sequence shown here is derived from an EMBL/GenBank/DDBJ whole genome shotgun (WGS) entry which is preliminary data.</text>
</comment>
<sequence>MSPDPDDDALRWEGDDDPTLAPGWKVVGNPTGSQSADAAASDRVAEPNGATAVDHVDGDERDGQAATAVEADQADAATQPGSAELVLLGVLGGVYLLYSVGWLLWAISAAPDLGDPVAQFMYGLGRWLAVLAPALWFGTTLWLASERRRARLLWLIVGAIVLVPVPFLLRG</sequence>
<keyword evidence="2" id="KW-0472">Membrane</keyword>
<feature type="transmembrane region" description="Helical" evidence="2">
    <location>
        <begin position="85"/>
        <end position="107"/>
    </location>
</feature>
<organism evidence="3 4">
    <name type="scientific">Agromyces mariniharenae</name>
    <dbReference type="NCBI Taxonomy" id="2604423"/>
    <lineage>
        <taxon>Bacteria</taxon>
        <taxon>Bacillati</taxon>
        <taxon>Actinomycetota</taxon>
        <taxon>Actinomycetes</taxon>
        <taxon>Micrococcales</taxon>
        <taxon>Microbacteriaceae</taxon>
        <taxon>Agromyces</taxon>
    </lineage>
</organism>
<keyword evidence="2" id="KW-1133">Transmembrane helix</keyword>
<protein>
    <recommendedName>
        <fullName evidence="5">DNA polymerase III subunit gamma/tau</fullName>
    </recommendedName>
</protein>
<dbReference type="EMBL" id="VSSB01000002">
    <property type="protein sequence ID" value="TYL50564.1"/>
    <property type="molecule type" value="Genomic_DNA"/>
</dbReference>
<evidence type="ECO:0000313" key="3">
    <source>
        <dbReference type="EMBL" id="TYL50564.1"/>
    </source>
</evidence>
<keyword evidence="2" id="KW-0812">Transmembrane</keyword>
<evidence type="ECO:0008006" key="5">
    <source>
        <dbReference type="Google" id="ProtNLM"/>
    </source>
</evidence>
<evidence type="ECO:0000313" key="4">
    <source>
        <dbReference type="Proteomes" id="UP000325243"/>
    </source>
</evidence>
<feature type="transmembrane region" description="Helical" evidence="2">
    <location>
        <begin position="152"/>
        <end position="169"/>
    </location>
</feature>
<feature type="region of interest" description="Disordered" evidence="1">
    <location>
        <begin position="1"/>
        <end position="62"/>
    </location>
</feature>